<evidence type="ECO:0008006" key="13">
    <source>
        <dbReference type="Google" id="ProtNLM"/>
    </source>
</evidence>
<accession>A0A919FQK7</accession>
<dbReference type="PANTHER" id="PTHR48111">
    <property type="entry name" value="REGULATOR OF RPOS"/>
    <property type="match status" value="1"/>
</dbReference>
<dbReference type="Gene3D" id="1.10.10.10">
    <property type="entry name" value="Winged helix-like DNA-binding domain superfamily/Winged helix DNA-binding domain"/>
    <property type="match status" value="1"/>
</dbReference>
<dbReference type="InterPro" id="IPR011006">
    <property type="entry name" value="CheY-like_superfamily"/>
</dbReference>
<dbReference type="FunFam" id="1.10.10.10:FF:000018">
    <property type="entry name" value="DNA-binding response regulator ResD"/>
    <property type="match status" value="1"/>
</dbReference>
<evidence type="ECO:0000256" key="6">
    <source>
        <dbReference type="PROSITE-ProRule" id="PRU00169"/>
    </source>
</evidence>
<feature type="compositionally biased region" description="Low complexity" evidence="8">
    <location>
        <begin position="285"/>
        <end position="304"/>
    </location>
</feature>
<keyword evidence="2" id="KW-0902">Two-component regulatory system</keyword>
<keyword evidence="3" id="KW-0805">Transcription regulation</keyword>
<comment type="caution">
    <text evidence="11">The sequence shown here is derived from an EMBL/GenBank/DDBJ whole genome shotgun (WGS) entry which is preliminary data.</text>
</comment>
<dbReference type="Gene3D" id="3.40.50.2300">
    <property type="match status" value="1"/>
</dbReference>
<reference evidence="11" key="2">
    <citation type="submission" date="2020-09" db="EMBL/GenBank/DDBJ databases">
        <authorList>
            <person name="Sun Q."/>
            <person name="Ohkuma M."/>
        </authorList>
    </citation>
    <scope>NUCLEOTIDE SEQUENCE</scope>
    <source>
        <strain evidence="11">JCM 5069</strain>
    </source>
</reference>
<evidence type="ECO:0000259" key="10">
    <source>
        <dbReference type="PROSITE" id="PS51755"/>
    </source>
</evidence>
<feature type="DNA-binding region" description="OmpR/PhoB-type" evidence="7">
    <location>
        <begin position="185"/>
        <end position="283"/>
    </location>
</feature>
<dbReference type="FunFam" id="3.40.50.2300:FF:000034">
    <property type="entry name" value="DNA-binding response OmpR family regulator"/>
    <property type="match status" value="1"/>
</dbReference>
<evidence type="ECO:0000256" key="7">
    <source>
        <dbReference type="PROSITE-ProRule" id="PRU01091"/>
    </source>
</evidence>
<feature type="domain" description="Response regulatory" evidence="9">
    <location>
        <begin position="57"/>
        <end position="170"/>
    </location>
</feature>
<dbReference type="SMART" id="SM00448">
    <property type="entry name" value="REC"/>
    <property type="match status" value="1"/>
</dbReference>
<dbReference type="CDD" id="cd00383">
    <property type="entry name" value="trans_reg_C"/>
    <property type="match status" value="1"/>
</dbReference>
<evidence type="ECO:0000313" key="12">
    <source>
        <dbReference type="Proteomes" id="UP000603708"/>
    </source>
</evidence>
<keyword evidence="1 6" id="KW-0597">Phosphoprotein</keyword>
<feature type="compositionally biased region" description="Low complexity" evidence="8">
    <location>
        <begin position="37"/>
        <end position="48"/>
    </location>
</feature>
<name>A0A919FQK7_9ACTN</name>
<dbReference type="InterPro" id="IPR039420">
    <property type="entry name" value="WalR-like"/>
</dbReference>
<dbReference type="SUPFAM" id="SSF46894">
    <property type="entry name" value="C-terminal effector domain of the bipartite response regulators"/>
    <property type="match status" value="1"/>
</dbReference>
<evidence type="ECO:0000256" key="5">
    <source>
        <dbReference type="ARBA" id="ARBA00023163"/>
    </source>
</evidence>
<feature type="compositionally biased region" description="Gly residues" evidence="8">
    <location>
        <begin position="305"/>
        <end position="315"/>
    </location>
</feature>
<dbReference type="PROSITE" id="PS51755">
    <property type="entry name" value="OMPR_PHOB"/>
    <property type="match status" value="1"/>
</dbReference>
<dbReference type="InterPro" id="IPR001867">
    <property type="entry name" value="OmpR/PhoB-type_DNA-bd"/>
</dbReference>
<proteinExistence type="predicted"/>
<evidence type="ECO:0000256" key="4">
    <source>
        <dbReference type="ARBA" id="ARBA00023125"/>
    </source>
</evidence>
<evidence type="ECO:0000256" key="3">
    <source>
        <dbReference type="ARBA" id="ARBA00023015"/>
    </source>
</evidence>
<dbReference type="InterPro" id="IPR016032">
    <property type="entry name" value="Sig_transdc_resp-reg_C-effctor"/>
</dbReference>
<keyword evidence="12" id="KW-1185">Reference proteome</keyword>
<dbReference type="AlphaFoldDB" id="A0A919FQK7"/>
<evidence type="ECO:0000313" key="11">
    <source>
        <dbReference type="EMBL" id="GHH70656.1"/>
    </source>
</evidence>
<dbReference type="GO" id="GO:0032993">
    <property type="term" value="C:protein-DNA complex"/>
    <property type="evidence" value="ECO:0007669"/>
    <property type="project" value="TreeGrafter"/>
</dbReference>
<dbReference type="Proteomes" id="UP000603708">
    <property type="component" value="Unassembled WGS sequence"/>
</dbReference>
<evidence type="ECO:0000256" key="2">
    <source>
        <dbReference type="ARBA" id="ARBA00023012"/>
    </source>
</evidence>
<sequence>MPYPSQSPGRPAGGPQDRPTGGPDQPRAPFTDPAPAPSAGAPSAAASAAGAPSGAARILVVDDDPTVAEVVSGYLQRAGHAVDRAADGPTALARATAHRPDLVVLDLMLPGMDGLEVCRRMRAQGPVPVIMLTARGDEDDRILGLEVGADDYVTKPFSPRELVLRVESVLRRSRPPAFGEVRPPGGLLRAAGLTVDPGARRATKAGAELSLTVREFDLLAFFLRNPGRAFGREELMREVWGWDFGDLSTVTVHVRRLRGKIEDDPARPRLIQTVWGVGYRMDAEGGADPAGPAGASDPRAADGPNGPGAPGGPSGAAGTSGASGRAAP</sequence>
<gene>
    <name evidence="11" type="ORF">GCM10018793_05030</name>
</gene>
<reference evidence="11" key="1">
    <citation type="journal article" date="2014" name="Int. J. Syst. Evol. Microbiol.">
        <title>Complete genome sequence of Corynebacterium casei LMG S-19264T (=DSM 44701T), isolated from a smear-ripened cheese.</title>
        <authorList>
            <consortium name="US DOE Joint Genome Institute (JGI-PGF)"/>
            <person name="Walter F."/>
            <person name="Albersmeier A."/>
            <person name="Kalinowski J."/>
            <person name="Ruckert C."/>
        </authorList>
    </citation>
    <scope>NUCLEOTIDE SEQUENCE</scope>
    <source>
        <strain evidence="11">JCM 5069</strain>
    </source>
</reference>
<feature type="region of interest" description="Disordered" evidence="8">
    <location>
        <begin position="285"/>
        <end position="328"/>
    </location>
</feature>
<organism evidence="11 12">
    <name type="scientific">Streptomyces sulfonofaciens</name>
    <dbReference type="NCBI Taxonomy" id="68272"/>
    <lineage>
        <taxon>Bacteria</taxon>
        <taxon>Bacillati</taxon>
        <taxon>Actinomycetota</taxon>
        <taxon>Actinomycetes</taxon>
        <taxon>Kitasatosporales</taxon>
        <taxon>Streptomycetaceae</taxon>
        <taxon>Streptomyces</taxon>
    </lineage>
</organism>
<dbReference type="PROSITE" id="PS50110">
    <property type="entry name" value="RESPONSE_REGULATORY"/>
    <property type="match status" value="1"/>
</dbReference>
<dbReference type="GO" id="GO:0000976">
    <property type="term" value="F:transcription cis-regulatory region binding"/>
    <property type="evidence" value="ECO:0007669"/>
    <property type="project" value="TreeGrafter"/>
</dbReference>
<dbReference type="SUPFAM" id="SSF52172">
    <property type="entry name" value="CheY-like"/>
    <property type="match status" value="1"/>
</dbReference>
<feature type="modified residue" description="4-aspartylphosphate" evidence="6">
    <location>
        <position position="106"/>
    </location>
</feature>
<dbReference type="EMBL" id="BNCD01000001">
    <property type="protein sequence ID" value="GHH70656.1"/>
    <property type="molecule type" value="Genomic_DNA"/>
</dbReference>
<dbReference type="InterPro" id="IPR001789">
    <property type="entry name" value="Sig_transdc_resp-reg_receiver"/>
</dbReference>
<evidence type="ECO:0000256" key="1">
    <source>
        <dbReference type="ARBA" id="ARBA00022553"/>
    </source>
</evidence>
<keyword evidence="5" id="KW-0804">Transcription</keyword>
<dbReference type="Gene3D" id="6.10.250.690">
    <property type="match status" value="1"/>
</dbReference>
<dbReference type="GO" id="GO:0006355">
    <property type="term" value="P:regulation of DNA-templated transcription"/>
    <property type="evidence" value="ECO:0007669"/>
    <property type="project" value="InterPro"/>
</dbReference>
<dbReference type="GO" id="GO:0005829">
    <property type="term" value="C:cytosol"/>
    <property type="evidence" value="ECO:0007669"/>
    <property type="project" value="TreeGrafter"/>
</dbReference>
<dbReference type="SMART" id="SM00862">
    <property type="entry name" value="Trans_reg_C"/>
    <property type="match status" value="1"/>
</dbReference>
<feature type="domain" description="OmpR/PhoB-type" evidence="10">
    <location>
        <begin position="185"/>
        <end position="283"/>
    </location>
</feature>
<feature type="compositionally biased region" description="Low complexity" evidence="8">
    <location>
        <begin position="316"/>
        <end position="328"/>
    </location>
</feature>
<feature type="region of interest" description="Disordered" evidence="8">
    <location>
        <begin position="1"/>
        <end position="48"/>
    </location>
</feature>
<dbReference type="Pfam" id="PF00072">
    <property type="entry name" value="Response_reg"/>
    <property type="match status" value="1"/>
</dbReference>
<dbReference type="InterPro" id="IPR036388">
    <property type="entry name" value="WH-like_DNA-bd_sf"/>
</dbReference>
<evidence type="ECO:0000256" key="8">
    <source>
        <dbReference type="SAM" id="MobiDB-lite"/>
    </source>
</evidence>
<dbReference type="PANTHER" id="PTHR48111:SF4">
    <property type="entry name" value="DNA-BINDING DUAL TRANSCRIPTIONAL REGULATOR OMPR"/>
    <property type="match status" value="1"/>
</dbReference>
<keyword evidence="4 7" id="KW-0238">DNA-binding</keyword>
<protein>
    <recommendedName>
        <fullName evidence="13">DNA-binding response regulator</fullName>
    </recommendedName>
</protein>
<dbReference type="GO" id="GO:0000156">
    <property type="term" value="F:phosphorelay response regulator activity"/>
    <property type="evidence" value="ECO:0007669"/>
    <property type="project" value="TreeGrafter"/>
</dbReference>
<dbReference type="CDD" id="cd17574">
    <property type="entry name" value="REC_OmpR"/>
    <property type="match status" value="1"/>
</dbReference>
<dbReference type="Pfam" id="PF00486">
    <property type="entry name" value="Trans_reg_C"/>
    <property type="match status" value="1"/>
</dbReference>
<evidence type="ECO:0000259" key="9">
    <source>
        <dbReference type="PROSITE" id="PS50110"/>
    </source>
</evidence>